<dbReference type="Gene3D" id="3.40.1090.10">
    <property type="entry name" value="Cytosolic phospholipase A2 catalytic domain"/>
    <property type="match status" value="2"/>
</dbReference>
<evidence type="ECO:0000256" key="2">
    <source>
        <dbReference type="ARBA" id="ARBA00022963"/>
    </source>
</evidence>
<feature type="active site" description="Proton acceptor" evidence="4">
    <location>
        <position position="158"/>
    </location>
</feature>
<dbReference type="GO" id="GO:0016787">
    <property type="term" value="F:hydrolase activity"/>
    <property type="evidence" value="ECO:0007669"/>
    <property type="project" value="UniProtKB-UniRule"/>
</dbReference>
<dbReference type="PANTHER" id="PTHR14226:SF76">
    <property type="entry name" value="NTE FAMILY PROTEIN RSSA"/>
    <property type="match status" value="1"/>
</dbReference>
<comment type="caution">
    <text evidence="4">Lacks conserved residue(s) required for the propagation of feature annotation.</text>
</comment>
<dbReference type="EMBL" id="MEUI01000014">
    <property type="protein sequence ID" value="OGC34641.1"/>
    <property type="molecule type" value="Genomic_DNA"/>
</dbReference>
<dbReference type="SUPFAM" id="SSF52151">
    <property type="entry name" value="FabD/lysophospholipase-like"/>
    <property type="match status" value="1"/>
</dbReference>
<keyword evidence="2 4" id="KW-0442">Lipid degradation</keyword>
<evidence type="ECO:0000259" key="5">
    <source>
        <dbReference type="PROSITE" id="PS51635"/>
    </source>
</evidence>
<sequence length="262" mass="28363">MFWNIFGQKKIGLVLGGGVARGIAHIGVLKVFEQHKIPIAAIAGTSSGAIIGAAYAAGLEVRIIEEIALRISWGKFIRVAFFRPGIITGAAIEDFLVKYIGDKQFSDLKIPLAVVATNLKTGEPEVLKQGKVAKAVAASSAFPGVFVPEDIKYNFLVDGGISNNLPVDVARKMKTNFVVAVDVVPAKTDDARPKDPMQVFGRSLDIVLHRLSQEQRKAADILIEPSFDQDVWHLDLGKAKQLIKAGEVAAQAVVNRLKRILF</sequence>
<feature type="domain" description="PNPLA" evidence="5">
    <location>
        <begin position="13"/>
        <end position="171"/>
    </location>
</feature>
<dbReference type="AlphaFoldDB" id="A0A1F4TPK1"/>
<dbReference type="Proteomes" id="UP000177309">
    <property type="component" value="Unassembled WGS sequence"/>
</dbReference>
<evidence type="ECO:0000256" key="1">
    <source>
        <dbReference type="ARBA" id="ARBA00022801"/>
    </source>
</evidence>
<keyword evidence="3 4" id="KW-0443">Lipid metabolism</keyword>
<dbReference type="InterPro" id="IPR002641">
    <property type="entry name" value="PNPLA_dom"/>
</dbReference>
<name>A0A1F4TPK1_UNCSA</name>
<keyword evidence="1 4" id="KW-0378">Hydrolase</keyword>
<evidence type="ECO:0000256" key="3">
    <source>
        <dbReference type="ARBA" id="ARBA00023098"/>
    </source>
</evidence>
<accession>A0A1F4TPK1</accession>
<comment type="caution">
    <text evidence="6">The sequence shown here is derived from an EMBL/GenBank/DDBJ whole genome shotgun (WGS) entry which is preliminary data.</text>
</comment>
<protein>
    <recommendedName>
        <fullName evidence="5">PNPLA domain-containing protein</fullName>
    </recommendedName>
</protein>
<dbReference type="PROSITE" id="PS51635">
    <property type="entry name" value="PNPLA"/>
    <property type="match status" value="1"/>
</dbReference>
<gene>
    <name evidence="6" type="ORF">A2462_04855</name>
</gene>
<dbReference type="Pfam" id="PF01734">
    <property type="entry name" value="Patatin"/>
    <property type="match status" value="1"/>
</dbReference>
<dbReference type="InterPro" id="IPR016035">
    <property type="entry name" value="Acyl_Trfase/lysoPLipase"/>
</dbReference>
<reference evidence="6 7" key="1">
    <citation type="journal article" date="2016" name="Nat. Commun.">
        <title>Thousands of microbial genomes shed light on interconnected biogeochemical processes in an aquifer system.</title>
        <authorList>
            <person name="Anantharaman K."/>
            <person name="Brown C.T."/>
            <person name="Hug L.A."/>
            <person name="Sharon I."/>
            <person name="Castelle C.J."/>
            <person name="Probst A.J."/>
            <person name="Thomas B.C."/>
            <person name="Singh A."/>
            <person name="Wilkins M.J."/>
            <person name="Karaoz U."/>
            <person name="Brodie E.L."/>
            <person name="Williams K.H."/>
            <person name="Hubbard S.S."/>
            <person name="Banfield J.F."/>
        </authorList>
    </citation>
    <scope>NUCLEOTIDE SEQUENCE [LARGE SCALE GENOMIC DNA]</scope>
</reference>
<dbReference type="PANTHER" id="PTHR14226">
    <property type="entry name" value="NEUROPATHY TARGET ESTERASE/SWISS CHEESE D.MELANOGASTER"/>
    <property type="match status" value="1"/>
</dbReference>
<feature type="short sequence motif" description="DGA/G" evidence="4">
    <location>
        <begin position="158"/>
        <end position="160"/>
    </location>
</feature>
<organism evidence="6 7">
    <name type="scientific">candidate division WOR-1 bacterium RIFOXYC2_FULL_41_25</name>
    <dbReference type="NCBI Taxonomy" id="1802586"/>
    <lineage>
        <taxon>Bacteria</taxon>
        <taxon>Bacillati</taxon>
        <taxon>Saganbacteria</taxon>
    </lineage>
</organism>
<feature type="active site" description="Nucleophile" evidence="4">
    <location>
        <position position="46"/>
    </location>
</feature>
<dbReference type="GO" id="GO:0016042">
    <property type="term" value="P:lipid catabolic process"/>
    <property type="evidence" value="ECO:0007669"/>
    <property type="project" value="UniProtKB-UniRule"/>
</dbReference>
<proteinExistence type="predicted"/>
<feature type="short sequence motif" description="GXSXG" evidence="4">
    <location>
        <begin position="44"/>
        <end position="48"/>
    </location>
</feature>
<evidence type="ECO:0000313" key="7">
    <source>
        <dbReference type="Proteomes" id="UP000177309"/>
    </source>
</evidence>
<dbReference type="InterPro" id="IPR050301">
    <property type="entry name" value="NTE"/>
</dbReference>
<evidence type="ECO:0000256" key="4">
    <source>
        <dbReference type="PROSITE-ProRule" id="PRU01161"/>
    </source>
</evidence>
<evidence type="ECO:0000313" key="6">
    <source>
        <dbReference type="EMBL" id="OGC34641.1"/>
    </source>
</evidence>